<feature type="compositionally biased region" description="Polar residues" evidence="2">
    <location>
        <begin position="269"/>
        <end position="279"/>
    </location>
</feature>
<dbReference type="Proteomes" id="UP000054988">
    <property type="component" value="Unassembled WGS sequence"/>
</dbReference>
<sequence length="499" mass="52470">MSNVILRELVRNVLDTGYDSVWNIREMLANRTNHPILARDDMADLHQVVFEWPHGGANTVIVTGSFDQWSSSTRLTKQGSTFKATVSVPWNQKIVYKFIVDGQWLVNDREPTEWDNAGNLNNTYHSPEKLQEPVVPPAEMTAPALNGTAKEDSDPAKESSTAAGKLPTSANMTVPQVLVDLAKTILAADGTKSSVEYVATGVGAAIQSVIGVDPINANKIPVQTPKAEAEVSVPDEVPVTLAPKVPVEILPVNSEENKPTPLIIDSPTPVLNGSVTSEPPVSVPKKAAAEVSETPVANGNAKEESPVTVVAVTSSEKTAIDAPKPPVTNGTTPVAPASEASSADAKATVSVQSPTAPEEKQANTEKSVSTSPSADKSTKTEEAAASPPTPTKAETNGRAATPVNGKAASSRSSAPGSRASSPAPSTPKKGKHQRFPSLRSPKSPATADESPDSDDSPKSSRFKSISSTRSIKKSLAGLRRVSLKGIFGHKDKDGEEKEK</sequence>
<gene>
    <name evidence="4" type="ORF">WG66_10463</name>
</gene>
<feature type="compositionally biased region" description="Basic and acidic residues" evidence="2">
    <location>
        <begin position="488"/>
        <end position="499"/>
    </location>
</feature>
<dbReference type="PANTHER" id="PTHR10343:SF81">
    <property type="entry name" value="CRUCIFORM DNA-RECOGNIZING PROTEIN 1-RELATED"/>
    <property type="match status" value="1"/>
</dbReference>
<organism evidence="4 5">
    <name type="scientific">Moniliophthora roreri</name>
    <name type="common">Frosty pod rot fungus</name>
    <name type="synonym">Monilia roreri</name>
    <dbReference type="NCBI Taxonomy" id="221103"/>
    <lineage>
        <taxon>Eukaryota</taxon>
        <taxon>Fungi</taxon>
        <taxon>Dikarya</taxon>
        <taxon>Basidiomycota</taxon>
        <taxon>Agaricomycotina</taxon>
        <taxon>Agaricomycetes</taxon>
        <taxon>Agaricomycetidae</taxon>
        <taxon>Agaricales</taxon>
        <taxon>Marasmiineae</taxon>
        <taxon>Marasmiaceae</taxon>
        <taxon>Moniliophthora</taxon>
    </lineage>
</organism>
<dbReference type="CDD" id="cd02859">
    <property type="entry name" value="E_set_AMPKbeta_like_N"/>
    <property type="match status" value="1"/>
</dbReference>
<dbReference type="InterPro" id="IPR050827">
    <property type="entry name" value="CRP1_MDG1_kinase"/>
</dbReference>
<evidence type="ECO:0000256" key="2">
    <source>
        <dbReference type="SAM" id="MobiDB-lite"/>
    </source>
</evidence>
<accession>A0A0W0FL14</accession>
<comment type="similarity">
    <text evidence="1">Belongs to the CRP1/MDG1 family.</text>
</comment>
<dbReference type="InterPro" id="IPR032640">
    <property type="entry name" value="AMPK1_CBM"/>
</dbReference>
<dbReference type="GO" id="GO:0031588">
    <property type="term" value="C:nucleotide-activated protein kinase complex"/>
    <property type="evidence" value="ECO:0007669"/>
    <property type="project" value="TreeGrafter"/>
</dbReference>
<feature type="domain" description="AMP-activated protein kinase glycogen-binding" evidence="3">
    <location>
        <begin position="47"/>
        <end position="124"/>
    </location>
</feature>
<protein>
    <recommendedName>
        <fullName evidence="3">AMP-activated protein kinase glycogen-binding domain-containing protein</fullName>
    </recommendedName>
</protein>
<evidence type="ECO:0000313" key="4">
    <source>
        <dbReference type="EMBL" id="KTB37007.1"/>
    </source>
</evidence>
<dbReference type="GO" id="GO:0005634">
    <property type="term" value="C:nucleus"/>
    <property type="evidence" value="ECO:0007669"/>
    <property type="project" value="TreeGrafter"/>
</dbReference>
<dbReference type="SUPFAM" id="SSF81296">
    <property type="entry name" value="E set domains"/>
    <property type="match status" value="1"/>
</dbReference>
<feature type="region of interest" description="Disordered" evidence="2">
    <location>
        <begin position="144"/>
        <end position="167"/>
    </location>
</feature>
<dbReference type="AlphaFoldDB" id="A0A0W0FL14"/>
<evidence type="ECO:0000259" key="3">
    <source>
        <dbReference type="Pfam" id="PF16561"/>
    </source>
</evidence>
<dbReference type="InterPro" id="IPR014756">
    <property type="entry name" value="Ig_E-set"/>
</dbReference>
<feature type="compositionally biased region" description="Polar residues" evidence="2">
    <location>
        <begin position="364"/>
        <end position="375"/>
    </location>
</feature>
<dbReference type="InterPro" id="IPR013783">
    <property type="entry name" value="Ig-like_fold"/>
</dbReference>
<proteinExistence type="inferred from homology"/>
<dbReference type="EMBL" id="LATX01001871">
    <property type="protein sequence ID" value="KTB37007.1"/>
    <property type="molecule type" value="Genomic_DNA"/>
</dbReference>
<dbReference type="GO" id="GO:0007165">
    <property type="term" value="P:signal transduction"/>
    <property type="evidence" value="ECO:0007669"/>
    <property type="project" value="TreeGrafter"/>
</dbReference>
<comment type="caution">
    <text evidence="4">The sequence shown here is derived from an EMBL/GenBank/DDBJ whole genome shotgun (WGS) entry which is preliminary data.</text>
</comment>
<feature type="compositionally biased region" description="Low complexity" evidence="2">
    <location>
        <begin position="405"/>
        <end position="427"/>
    </location>
</feature>
<dbReference type="GO" id="GO:0005737">
    <property type="term" value="C:cytoplasm"/>
    <property type="evidence" value="ECO:0007669"/>
    <property type="project" value="TreeGrafter"/>
</dbReference>
<evidence type="ECO:0000256" key="1">
    <source>
        <dbReference type="ARBA" id="ARBA00038216"/>
    </source>
</evidence>
<reference evidence="4 5" key="1">
    <citation type="submission" date="2015-12" db="EMBL/GenBank/DDBJ databases">
        <title>Draft genome sequence of Moniliophthora roreri, the causal agent of frosty pod rot of cacao.</title>
        <authorList>
            <person name="Aime M.C."/>
            <person name="Diaz-Valderrama J.R."/>
            <person name="Kijpornyongpan T."/>
            <person name="Phillips-Mora W."/>
        </authorList>
    </citation>
    <scope>NUCLEOTIDE SEQUENCE [LARGE SCALE GENOMIC DNA]</scope>
    <source>
        <strain evidence="4 5">MCA 2952</strain>
    </source>
</reference>
<name>A0A0W0FL14_MONRR</name>
<dbReference type="PANTHER" id="PTHR10343">
    <property type="entry name" value="5'-AMP-ACTIVATED PROTEIN KINASE , BETA SUBUNIT"/>
    <property type="match status" value="1"/>
</dbReference>
<evidence type="ECO:0000313" key="5">
    <source>
        <dbReference type="Proteomes" id="UP000054988"/>
    </source>
</evidence>
<dbReference type="Pfam" id="PF16561">
    <property type="entry name" value="AMPK1_CBM"/>
    <property type="match status" value="1"/>
</dbReference>
<feature type="region of interest" description="Disordered" evidence="2">
    <location>
        <begin position="260"/>
        <end position="499"/>
    </location>
</feature>
<dbReference type="GO" id="GO:0019901">
    <property type="term" value="F:protein kinase binding"/>
    <property type="evidence" value="ECO:0007669"/>
    <property type="project" value="TreeGrafter"/>
</dbReference>
<feature type="compositionally biased region" description="Polar residues" evidence="2">
    <location>
        <begin position="158"/>
        <end position="167"/>
    </location>
</feature>
<dbReference type="eggNOG" id="KOG1616">
    <property type="taxonomic scope" value="Eukaryota"/>
</dbReference>
<dbReference type="Gene3D" id="2.60.40.10">
    <property type="entry name" value="Immunoglobulins"/>
    <property type="match status" value="1"/>
</dbReference>